<evidence type="ECO:0000259" key="2">
    <source>
        <dbReference type="Pfam" id="PF13280"/>
    </source>
</evidence>
<dbReference type="InterPro" id="IPR036388">
    <property type="entry name" value="WH-like_DNA-bd_sf"/>
</dbReference>
<dbReference type="InterPro" id="IPR026881">
    <property type="entry name" value="WYL_dom"/>
</dbReference>
<evidence type="ECO:0000259" key="1">
    <source>
        <dbReference type="Pfam" id="PF08279"/>
    </source>
</evidence>
<reference evidence="4" key="2">
    <citation type="submission" date="2006-05" db="EMBL/GenBank/DDBJ databases">
        <title>Sequencing of the draft genome and assembly of Desulfuromonas acetoxidans DSM 684.</title>
        <authorList>
            <consortium name="US DOE Joint Genome Institute (JGI-PGF)"/>
            <person name="Copeland A."/>
            <person name="Lucas S."/>
            <person name="Lapidus A."/>
            <person name="Barry K."/>
            <person name="Detter J.C."/>
            <person name="Glavina del Rio T."/>
            <person name="Hammon N."/>
            <person name="Israni S."/>
            <person name="Dalin E."/>
            <person name="Tice H."/>
            <person name="Bruce D."/>
            <person name="Pitluck S."/>
            <person name="Richardson P."/>
        </authorList>
    </citation>
    <scope>NUCLEOTIDE SEQUENCE [LARGE SCALE GENOMIC DNA]</scope>
    <source>
        <strain evidence="4">DSM 684</strain>
    </source>
</reference>
<dbReference type="EMBL" id="AAEW02000018">
    <property type="protein sequence ID" value="EAT14755.1"/>
    <property type="molecule type" value="Genomic_DNA"/>
</dbReference>
<dbReference type="Proteomes" id="UP000005695">
    <property type="component" value="Unassembled WGS sequence"/>
</dbReference>
<dbReference type="Pfam" id="PF25583">
    <property type="entry name" value="WCX"/>
    <property type="match status" value="1"/>
</dbReference>
<protein>
    <submittedName>
        <fullName evidence="4">Helix-turn-helix, type 11</fullName>
    </submittedName>
</protein>
<dbReference type="Pfam" id="PF08279">
    <property type="entry name" value="HTH_11"/>
    <property type="match status" value="1"/>
</dbReference>
<evidence type="ECO:0000313" key="5">
    <source>
        <dbReference type="Proteomes" id="UP000005695"/>
    </source>
</evidence>
<dbReference type="InterPro" id="IPR013196">
    <property type="entry name" value="HTH_11"/>
</dbReference>
<proteinExistence type="predicted"/>
<comment type="caution">
    <text evidence="4">The sequence shown here is derived from an EMBL/GenBank/DDBJ whole genome shotgun (WGS) entry which is preliminary data.</text>
</comment>
<evidence type="ECO:0000313" key="4">
    <source>
        <dbReference type="EMBL" id="EAT14755.1"/>
    </source>
</evidence>
<dbReference type="Gene3D" id="1.10.10.10">
    <property type="entry name" value="Winged helix-like DNA-binding domain superfamily/Winged helix DNA-binding domain"/>
    <property type="match status" value="1"/>
</dbReference>
<reference evidence="4" key="1">
    <citation type="submission" date="2006-05" db="EMBL/GenBank/DDBJ databases">
        <title>Annotation of the draft genome assembly of Desulfuromonas acetoxidans DSM 684.</title>
        <authorList>
            <consortium name="US DOE Joint Genome Institute (JGI-ORNL)"/>
            <person name="Larimer F."/>
            <person name="Land M."/>
            <person name="Hauser L."/>
        </authorList>
    </citation>
    <scope>NUCLEOTIDE SEQUENCE [LARGE SCALE GENOMIC DNA]</scope>
    <source>
        <strain evidence="4">DSM 684</strain>
    </source>
</reference>
<dbReference type="InterPro" id="IPR057727">
    <property type="entry name" value="WCX_dom"/>
</dbReference>
<name>Q1JX03_DESA6</name>
<dbReference type="InterPro" id="IPR051534">
    <property type="entry name" value="CBASS_pafABC_assoc_protein"/>
</dbReference>
<evidence type="ECO:0000259" key="3">
    <source>
        <dbReference type="Pfam" id="PF25583"/>
    </source>
</evidence>
<feature type="domain" description="WCX" evidence="3">
    <location>
        <begin position="239"/>
        <end position="314"/>
    </location>
</feature>
<feature type="domain" description="WYL" evidence="2">
    <location>
        <begin position="141"/>
        <end position="208"/>
    </location>
</feature>
<dbReference type="PANTHER" id="PTHR34580">
    <property type="match status" value="1"/>
</dbReference>
<dbReference type="PANTHER" id="PTHR34580:SF3">
    <property type="entry name" value="PROTEIN PAFB"/>
    <property type="match status" value="1"/>
</dbReference>
<dbReference type="Pfam" id="PF13280">
    <property type="entry name" value="WYL"/>
    <property type="match status" value="1"/>
</dbReference>
<dbReference type="RefSeq" id="WP_006002104.1">
    <property type="nucleotide sequence ID" value="NZ_AAEW02000018.1"/>
</dbReference>
<gene>
    <name evidence="4" type="ORF">Dace_0807</name>
</gene>
<dbReference type="AlphaFoldDB" id="Q1JX03"/>
<sequence length="319" mass="37543">MLSRIERFFWFDHQIRQGNYPNAPKLARQFEISERTAKRDIDALTNQIGAPLEYNATRRGYRYSDASYSLTWTRFSHQEIMAMLILRRMLDSGGASPLSGELNALCEKMLTNLEQCGIDREHLDHCFSANWSHYIPVDETIFQQLGEAVLTRRKVYFSYQNPTRPQASSRMVHPYHLQHYSGSWYLISWCEEQQDWRTFQLSRISQMHLTDTPFDYRDPETWQHKIQGACGIFQDQHHQPVTLRFSARRAPFVREQHWCDGQQQVLRDDGRLELTIPVADYREIVMKILEHGAEVEVVSPADLRQQVVEEIARMSAVYN</sequence>
<accession>Q1JX03</accession>
<dbReference type="PROSITE" id="PS52050">
    <property type="entry name" value="WYL"/>
    <property type="match status" value="1"/>
</dbReference>
<organism evidence="4 5">
    <name type="scientific">Desulfuromonas acetoxidans (strain DSM 684 / 11070)</name>
    <dbReference type="NCBI Taxonomy" id="281689"/>
    <lineage>
        <taxon>Bacteria</taxon>
        <taxon>Pseudomonadati</taxon>
        <taxon>Thermodesulfobacteriota</taxon>
        <taxon>Desulfuromonadia</taxon>
        <taxon>Desulfuromonadales</taxon>
        <taxon>Desulfuromonadaceae</taxon>
        <taxon>Desulfuromonas</taxon>
    </lineage>
</organism>
<keyword evidence="5" id="KW-1185">Reference proteome</keyword>
<feature type="domain" description="Helix-turn-helix type 11" evidence="1">
    <location>
        <begin position="22"/>
        <end position="62"/>
    </location>
</feature>
<dbReference type="OrthoDB" id="9787242at2"/>